<dbReference type="Proteomes" id="UP000058446">
    <property type="component" value="Chromosome"/>
</dbReference>
<dbReference type="RefSeq" id="WP_156324826.1">
    <property type="nucleotide sequence ID" value="NZ_CP006841.1"/>
</dbReference>
<organism evidence="1 2">
    <name type="scientific">Corynebacterium lactis RW2-5</name>
    <dbReference type="NCBI Taxonomy" id="1408189"/>
    <lineage>
        <taxon>Bacteria</taxon>
        <taxon>Bacillati</taxon>
        <taxon>Actinomycetota</taxon>
        <taxon>Actinomycetes</taxon>
        <taxon>Mycobacteriales</taxon>
        <taxon>Corynebacteriaceae</taxon>
        <taxon>Corynebacterium</taxon>
    </lineage>
</organism>
<proteinExistence type="predicted"/>
<evidence type="ECO:0000313" key="1">
    <source>
        <dbReference type="EMBL" id="ALA68670.1"/>
    </source>
</evidence>
<dbReference type="KEGG" id="clw:CLAC_09855"/>
<keyword evidence="2" id="KW-1185">Reference proteome</keyword>
<reference evidence="1 2" key="1">
    <citation type="submission" date="2013-10" db="EMBL/GenBank/DDBJ databases">
        <title>Complete genome sequence of Corynebacterium lactis DSM 45799(T), isolated from raw cow milk.</title>
        <authorList>
            <person name="Ruckert C."/>
            <person name="Albersmeier A."/>
            <person name="Lipski A."/>
            <person name="Kalinowski J."/>
        </authorList>
    </citation>
    <scope>NUCLEOTIDE SEQUENCE [LARGE SCALE GENOMIC DNA]</scope>
    <source>
        <strain evidence="1 2">RW2-5</strain>
    </source>
</reference>
<dbReference type="PATRIC" id="fig|1408189.4.peg.1978"/>
<dbReference type="AlphaFoldDB" id="A0A0K2H3P2"/>
<gene>
    <name evidence="1" type="ORF">CLAC_09855</name>
</gene>
<sequence>MGAKVAKLNIEGTDTGVNIDVDGASEGIHIEYEILANVMAVIVQEALDATKHDQGN</sequence>
<dbReference type="EMBL" id="CP006841">
    <property type="protein sequence ID" value="ALA68670.1"/>
    <property type="molecule type" value="Genomic_DNA"/>
</dbReference>
<accession>A0A0K2H3P2</accession>
<name>A0A0K2H3P2_9CORY</name>
<evidence type="ECO:0000313" key="2">
    <source>
        <dbReference type="Proteomes" id="UP000058446"/>
    </source>
</evidence>
<protein>
    <submittedName>
        <fullName evidence="1">Uncharacterized protein</fullName>
    </submittedName>
</protein>
<dbReference type="OrthoDB" id="9938822at2"/>